<dbReference type="SUPFAM" id="SSF55347">
    <property type="entry name" value="Glyceraldehyde-3-phosphate dehydrogenase-like, C-terminal domain"/>
    <property type="match status" value="1"/>
</dbReference>
<feature type="compositionally biased region" description="Basic and acidic residues" evidence="2">
    <location>
        <begin position="19"/>
        <end position="38"/>
    </location>
</feature>
<dbReference type="InterPro" id="IPR050463">
    <property type="entry name" value="Gfo/Idh/MocA_oxidrdct_glycsds"/>
</dbReference>
<dbReference type="SMART" id="SM00881">
    <property type="entry name" value="CoA_binding"/>
    <property type="match status" value="1"/>
</dbReference>
<evidence type="ECO:0000259" key="3">
    <source>
        <dbReference type="SMART" id="SM00881"/>
    </source>
</evidence>
<keyword evidence="5" id="KW-1185">Reference proteome</keyword>
<reference evidence="4 5" key="1">
    <citation type="submission" date="2019-07" db="EMBL/GenBank/DDBJ databases">
        <title>Lentzea xizangensis sp. nov., isolated from Qinghai-Tibetan Plateau Soils.</title>
        <authorList>
            <person name="Huang J."/>
        </authorList>
    </citation>
    <scope>NUCLEOTIDE SEQUENCE [LARGE SCALE GENOMIC DNA]</scope>
    <source>
        <strain evidence="4 5">FXJ1.1311</strain>
    </source>
</reference>
<sequence>MWPPRGSRDDQGPPGGVLRDARAGASRHADRPAGRDRSVRVRLGVRGARFGTVAARVLRGTERAVAFSRSRARRGTVVPGCFRLLGTGRRAGRDSPAGTPVAPPGRRARLCGRWRFAAGGCGASGCTANWLARGIALGSAATDADGRAGRRRSARLDVAPARRGDRRSDRPRDRLGGPEVKVALVGARGHGANHVENLVRLGRTGKVTFIGVVDVAEVDVPVPVYPTLDDLLAEQHPEIVVVSSPPHTHRELVLGAFEAGCDVLVEKPALLSIADFAEVSALAAEKGLVCQVGFQSQGKGSFRRLCELVGSGALGDIRGIGAVGRWVRVDAYYERAEWAGQRGPDGTLVNPYAHAVQNALLLAGIEDRDDLDIELELFRCRSANTADDTSCLRVTAEGAPPIVVATTLCADVPHPPYVLVHGSLGRAVFWYDDDRLEVNDHEMHLATPVDLLENLIEHRQSGEPLLSPLASTRAFTAVVEVVGKAQVPFVEARRDGERVVLDGVDDIVVRAAEKLATFAELGARWTR</sequence>
<evidence type="ECO:0000313" key="5">
    <source>
        <dbReference type="Proteomes" id="UP000316639"/>
    </source>
</evidence>
<dbReference type="OrthoDB" id="9812981at2"/>
<gene>
    <name evidence="4" type="ORF">FKR81_36640</name>
</gene>
<feature type="domain" description="CoA-binding" evidence="3">
    <location>
        <begin position="175"/>
        <end position="275"/>
    </location>
</feature>
<feature type="compositionally biased region" description="Basic and acidic residues" evidence="2">
    <location>
        <begin position="160"/>
        <end position="176"/>
    </location>
</feature>
<dbReference type="Gene3D" id="3.30.360.10">
    <property type="entry name" value="Dihydrodipicolinate Reductase, domain 2"/>
    <property type="match status" value="1"/>
</dbReference>
<organism evidence="4 5">
    <name type="scientific">Lentzea tibetensis</name>
    <dbReference type="NCBI Taxonomy" id="2591470"/>
    <lineage>
        <taxon>Bacteria</taxon>
        <taxon>Bacillati</taxon>
        <taxon>Actinomycetota</taxon>
        <taxon>Actinomycetes</taxon>
        <taxon>Pseudonocardiales</taxon>
        <taxon>Pseudonocardiaceae</taxon>
        <taxon>Lentzea</taxon>
    </lineage>
</organism>
<evidence type="ECO:0000256" key="2">
    <source>
        <dbReference type="SAM" id="MobiDB-lite"/>
    </source>
</evidence>
<dbReference type="PANTHER" id="PTHR43818:SF11">
    <property type="entry name" value="BCDNA.GH03377"/>
    <property type="match status" value="1"/>
</dbReference>
<feature type="region of interest" description="Disordered" evidence="2">
    <location>
        <begin position="1"/>
        <end position="38"/>
    </location>
</feature>
<dbReference type="EMBL" id="VOBR01000034">
    <property type="protein sequence ID" value="TWP46267.1"/>
    <property type="molecule type" value="Genomic_DNA"/>
</dbReference>
<dbReference type="GO" id="GO:0016491">
    <property type="term" value="F:oxidoreductase activity"/>
    <property type="evidence" value="ECO:0007669"/>
    <property type="project" value="UniProtKB-KW"/>
</dbReference>
<comment type="caution">
    <text evidence="4">The sequence shown here is derived from an EMBL/GenBank/DDBJ whole genome shotgun (WGS) entry which is preliminary data.</text>
</comment>
<dbReference type="SUPFAM" id="SSF51735">
    <property type="entry name" value="NAD(P)-binding Rossmann-fold domains"/>
    <property type="match status" value="1"/>
</dbReference>
<feature type="compositionally biased region" description="Basic and acidic residues" evidence="2">
    <location>
        <begin position="1"/>
        <end position="11"/>
    </location>
</feature>
<dbReference type="GO" id="GO:0000166">
    <property type="term" value="F:nucleotide binding"/>
    <property type="evidence" value="ECO:0007669"/>
    <property type="project" value="InterPro"/>
</dbReference>
<accession>A0A563EIA4</accession>
<dbReference type="Pfam" id="PF01408">
    <property type="entry name" value="GFO_IDH_MocA"/>
    <property type="match status" value="1"/>
</dbReference>
<dbReference type="InterPro" id="IPR003781">
    <property type="entry name" value="CoA-bd"/>
</dbReference>
<dbReference type="InterPro" id="IPR036291">
    <property type="entry name" value="NAD(P)-bd_dom_sf"/>
</dbReference>
<name>A0A563EIA4_9PSEU</name>
<dbReference type="Proteomes" id="UP000316639">
    <property type="component" value="Unassembled WGS sequence"/>
</dbReference>
<dbReference type="PANTHER" id="PTHR43818">
    <property type="entry name" value="BCDNA.GH03377"/>
    <property type="match status" value="1"/>
</dbReference>
<evidence type="ECO:0000313" key="4">
    <source>
        <dbReference type="EMBL" id="TWP46267.1"/>
    </source>
</evidence>
<dbReference type="Gene3D" id="3.40.50.720">
    <property type="entry name" value="NAD(P)-binding Rossmann-like Domain"/>
    <property type="match status" value="1"/>
</dbReference>
<keyword evidence="1" id="KW-0560">Oxidoreductase</keyword>
<protein>
    <submittedName>
        <fullName evidence="4">Gfo/Idh/MocA family oxidoreductase</fullName>
    </submittedName>
</protein>
<dbReference type="InterPro" id="IPR000683">
    <property type="entry name" value="Gfo/Idh/MocA-like_OxRdtase_N"/>
</dbReference>
<evidence type="ECO:0000256" key="1">
    <source>
        <dbReference type="ARBA" id="ARBA00023002"/>
    </source>
</evidence>
<proteinExistence type="predicted"/>
<feature type="region of interest" description="Disordered" evidence="2">
    <location>
        <begin position="142"/>
        <end position="176"/>
    </location>
</feature>
<dbReference type="AlphaFoldDB" id="A0A563EIA4"/>